<dbReference type="AlphaFoldDB" id="A0A7D7YDU6"/>
<sequence length="275" mass="31363">MFKKYKFAINLLGSTLALLTPGILLTSCAKQAVNDQKEEEIPETFKDLKKEPFSVVVKKADLMNTELPGADTSDVDINVADNKLVLRKPFSQTDIQALKEFIASYENRKPYELYNFFFGATNQDARNDFKSVKNENQIFSSETKREEMVSETEKREITYKGLTIVINGIEYQSFNDLFTVKNNKLKVVEQNPPLNPNAVVFKSLDNQNEAIDFWPKDYTSSTESNESPISIDETNHSIIFNNLFLNKTLFTDNEKTDTAVNWTINVGTFTLLNAF</sequence>
<feature type="signal peptide" evidence="1">
    <location>
        <begin position="1"/>
        <end position="32"/>
    </location>
</feature>
<reference evidence="2 3" key="1">
    <citation type="journal article" date="2017" name="Int. J. Syst. Evol. Microbiol.">
        <title>Mycoplasma tullyi sp. nov., isolated from penguins of the genus Spheniscus.</title>
        <authorList>
            <person name="Yavari C.A."/>
            <person name="Ramirez A.S."/>
            <person name="Nicholas R.A.J."/>
            <person name="Radford A.D."/>
            <person name="Darby A.C."/>
            <person name="Bradbury J.M."/>
        </authorList>
    </citation>
    <scope>NUCLEOTIDE SEQUENCE [LARGE SCALE GENOMIC DNA]</scope>
    <source>
        <strain evidence="2 3">56A97T</strain>
    </source>
</reference>
<evidence type="ECO:0000313" key="2">
    <source>
        <dbReference type="EMBL" id="QMT98258.1"/>
    </source>
</evidence>
<protein>
    <recommendedName>
        <fullName evidence="4">Lipoprotein</fullName>
    </recommendedName>
</protein>
<dbReference type="RefSeq" id="WP_182078545.1">
    <property type="nucleotide sequence ID" value="NZ_CP059674.1"/>
</dbReference>
<dbReference type="PROSITE" id="PS51257">
    <property type="entry name" value="PROKAR_LIPOPROTEIN"/>
    <property type="match status" value="1"/>
</dbReference>
<name>A0A7D7YDU6_9MOLU</name>
<organism evidence="2 3">
    <name type="scientific">Mycoplasma tullyi</name>
    <dbReference type="NCBI Taxonomy" id="1612150"/>
    <lineage>
        <taxon>Bacteria</taxon>
        <taxon>Bacillati</taxon>
        <taxon>Mycoplasmatota</taxon>
        <taxon>Mollicutes</taxon>
        <taxon>Mycoplasmataceae</taxon>
        <taxon>Mycoplasma</taxon>
    </lineage>
</organism>
<dbReference type="KEGG" id="mtuy:H3143_01985"/>
<dbReference type="EMBL" id="CP059674">
    <property type="protein sequence ID" value="QMT98258.1"/>
    <property type="molecule type" value="Genomic_DNA"/>
</dbReference>
<proteinExistence type="predicted"/>
<keyword evidence="3" id="KW-1185">Reference proteome</keyword>
<evidence type="ECO:0000256" key="1">
    <source>
        <dbReference type="SAM" id="SignalP"/>
    </source>
</evidence>
<keyword evidence="1" id="KW-0732">Signal</keyword>
<evidence type="ECO:0008006" key="4">
    <source>
        <dbReference type="Google" id="ProtNLM"/>
    </source>
</evidence>
<evidence type="ECO:0000313" key="3">
    <source>
        <dbReference type="Proteomes" id="UP000514704"/>
    </source>
</evidence>
<dbReference type="Proteomes" id="UP000514704">
    <property type="component" value="Chromosome"/>
</dbReference>
<accession>A0A7D7YDU6</accession>
<gene>
    <name evidence="2" type="ORF">H3143_01985</name>
</gene>
<feature type="chain" id="PRO_5028138287" description="Lipoprotein" evidence="1">
    <location>
        <begin position="33"/>
        <end position="275"/>
    </location>
</feature>